<sequence length="63" mass="7386">MKLLANTCLVTQHSHLTYSLPPPLPCTSTTCYHDQIRYEISQFVSHQNKTTKKEKIFARHREL</sequence>
<dbReference type="AlphaFoldDB" id="A0A3M7PAW2"/>
<organism evidence="1 2">
    <name type="scientific">Brachionus plicatilis</name>
    <name type="common">Marine rotifer</name>
    <name type="synonym">Brachionus muelleri</name>
    <dbReference type="NCBI Taxonomy" id="10195"/>
    <lineage>
        <taxon>Eukaryota</taxon>
        <taxon>Metazoa</taxon>
        <taxon>Spiralia</taxon>
        <taxon>Gnathifera</taxon>
        <taxon>Rotifera</taxon>
        <taxon>Eurotatoria</taxon>
        <taxon>Monogononta</taxon>
        <taxon>Pseudotrocha</taxon>
        <taxon>Ploima</taxon>
        <taxon>Brachionidae</taxon>
        <taxon>Brachionus</taxon>
    </lineage>
</organism>
<dbReference type="Proteomes" id="UP000276133">
    <property type="component" value="Unassembled WGS sequence"/>
</dbReference>
<evidence type="ECO:0000313" key="1">
    <source>
        <dbReference type="EMBL" id="RMZ96188.1"/>
    </source>
</evidence>
<dbReference type="EMBL" id="REGN01012297">
    <property type="protein sequence ID" value="RMZ96188.1"/>
    <property type="molecule type" value="Genomic_DNA"/>
</dbReference>
<name>A0A3M7PAW2_BRAPC</name>
<gene>
    <name evidence="1" type="ORF">BpHYR1_039955</name>
</gene>
<keyword evidence="2" id="KW-1185">Reference proteome</keyword>
<evidence type="ECO:0000313" key="2">
    <source>
        <dbReference type="Proteomes" id="UP000276133"/>
    </source>
</evidence>
<comment type="caution">
    <text evidence="1">The sequence shown here is derived from an EMBL/GenBank/DDBJ whole genome shotgun (WGS) entry which is preliminary data.</text>
</comment>
<accession>A0A3M7PAW2</accession>
<proteinExistence type="predicted"/>
<protein>
    <submittedName>
        <fullName evidence="1">Uncharacterized protein</fullName>
    </submittedName>
</protein>
<reference evidence="1 2" key="1">
    <citation type="journal article" date="2018" name="Sci. Rep.">
        <title>Genomic signatures of local adaptation to the degree of environmental predictability in rotifers.</title>
        <authorList>
            <person name="Franch-Gras L."/>
            <person name="Hahn C."/>
            <person name="Garcia-Roger E.M."/>
            <person name="Carmona M.J."/>
            <person name="Serra M."/>
            <person name="Gomez A."/>
        </authorList>
    </citation>
    <scope>NUCLEOTIDE SEQUENCE [LARGE SCALE GENOMIC DNA]</scope>
    <source>
        <strain evidence="1">HYR1</strain>
    </source>
</reference>